<sequence length="682" mass="73429">MSRPAELLAPNRALMFPRFETYRLQSLDPDEDLGVHPLPGAGATQSRVGHNSQQLSFKEVRSRISWDHLDTLDNRGVYVDAEWNVVGFEVDDKFEPTFSTLASLPVPISSSSQQAEYPRALPLSPTTWAVSSGSGSLYILKVSAPGEGLTGRFIARYDLPAADGSSSASPFLLYAAHKEGDDAYRLLLCRPVVSTEAEASKYRPRKTVFDLIEVDVLTNIENGIDDEPQTLSPSWSLRGNDLPYWASWAEGGWLVASEDPFSDGPVVRTPRPREQEGAKAARQHEARVSKLGLGAQLPDDVEAPLGAGAEADDEEEEEEDAKVFPFSWTQNETSVTIKIPVPGGTPRRDIALSIAPEYLDIKITSASLSPALFTFLERSRHSFWSEIDADESTWTYHSAIGEIEIELQKLEGDARWPSIFVPADDDDDAEVEDVPETFGASTLAAIRDSFNNVKTRSADEPQGNHPALPGLLREELDYDLEDDDYEEAQGGGGAISETNSGTVGRSVLLGHVKITLDGPQATWPRQPSSILSLPVTSAGPDLPADTGVIVKFAVDGLLFAPEAGSDPSRAPWIHLGTNPALGFVLSSKRDLRLVRHLTRMDSGVAKTVVLGFESGSGNGQGNAYIYYPPSADLPTSARQGVIGVSGSDRGGLLGVGSVDVGGRNVAVALCERALVVLKGVEA</sequence>
<dbReference type="GO" id="GO:0005737">
    <property type="term" value="C:cytoplasm"/>
    <property type="evidence" value="ECO:0007669"/>
    <property type="project" value="UniProtKB-SubCell"/>
</dbReference>
<evidence type="ECO:0000256" key="3">
    <source>
        <dbReference type="ARBA" id="ARBA00018915"/>
    </source>
</evidence>
<dbReference type="EMBL" id="CP086720">
    <property type="protein sequence ID" value="WOO85569.1"/>
    <property type="molecule type" value="Genomic_DNA"/>
</dbReference>
<feature type="domain" description="CS" evidence="7">
    <location>
        <begin position="321"/>
        <end position="420"/>
    </location>
</feature>
<evidence type="ECO:0000313" key="8">
    <source>
        <dbReference type="EMBL" id="WOO85569.1"/>
    </source>
</evidence>
<proteinExistence type="predicted"/>
<name>A0AAF0YK61_9TREE</name>
<evidence type="ECO:0000256" key="5">
    <source>
        <dbReference type="ARBA" id="ARBA00023242"/>
    </source>
</evidence>
<dbReference type="PANTHER" id="PTHR21664">
    <property type="entry name" value="CHRONIC MYELOGENOUS LEUKEMIA TUMOR ANTIGEN 66"/>
    <property type="match status" value="1"/>
</dbReference>
<accession>A0AAF0YK61</accession>
<dbReference type="Gene3D" id="2.60.40.790">
    <property type="match status" value="1"/>
</dbReference>
<feature type="compositionally biased region" description="Polar residues" evidence="6">
    <location>
        <begin position="43"/>
        <end position="52"/>
    </location>
</feature>
<dbReference type="RefSeq" id="XP_062631595.1">
    <property type="nucleotide sequence ID" value="XM_062775611.1"/>
</dbReference>
<keyword evidence="9" id="KW-1185">Reference proteome</keyword>
<dbReference type="AlphaFoldDB" id="A0AAF0YK61"/>
<feature type="compositionally biased region" description="Basic and acidic residues" evidence="6">
    <location>
        <begin position="271"/>
        <end position="286"/>
    </location>
</feature>
<dbReference type="SUPFAM" id="SSF49764">
    <property type="entry name" value="HSP20-like chaperones"/>
    <property type="match status" value="1"/>
</dbReference>
<reference evidence="8" key="1">
    <citation type="submission" date="2023-10" db="EMBL/GenBank/DDBJ databases">
        <authorList>
            <person name="Noh H."/>
        </authorList>
    </citation>
    <scope>NUCLEOTIDE SEQUENCE</scope>
    <source>
        <strain evidence="8">DUCC4014</strain>
    </source>
</reference>
<dbReference type="GO" id="GO:0005634">
    <property type="term" value="C:nucleus"/>
    <property type="evidence" value="ECO:0007669"/>
    <property type="project" value="UniProtKB-SubCell"/>
</dbReference>
<dbReference type="PROSITE" id="PS51203">
    <property type="entry name" value="CS"/>
    <property type="match status" value="1"/>
</dbReference>
<dbReference type="InterPro" id="IPR037895">
    <property type="entry name" value="NUDCD1"/>
</dbReference>
<comment type="subcellular location">
    <subcellularLocation>
        <location evidence="2">Cytoplasm</location>
    </subcellularLocation>
    <subcellularLocation>
        <location evidence="1">Nucleus</location>
    </subcellularLocation>
</comment>
<evidence type="ECO:0000256" key="2">
    <source>
        <dbReference type="ARBA" id="ARBA00004496"/>
    </source>
</evidence>
<evidence type="ECO:0000256" key="4">
    <source>
        <dbReference type="ARBA" id="ARBA00022490"/>
    </source>
</evidence>
<keyword evidence="4" id="KW-0963">Cytoplasm</keyword>
<dbReference type="Proteomes" id="UP000827549">
    <property type="component" value="Chromosome 7"/>
</dbReference>
<organism evidence="8 9">
    <name type="scientific">Vanrija pseudolonga</name>
    <dbReference type="NCBI Taxonomy" id="143232"/>
    <lineage>
        <taxon>Eukaryota</taxon>
        <taxon>Fungi</taxon>
        <taxon>Dikarya</taxon>
        <taxon>Basidiomycota</taxon>
        <taxon>Agaricomycotina</taxon>
        <taxon>Tremellomycetes</taxon>
        <taxon>Trichosporonales</taxon>
        <taxon>Trichosporonaceae</taxon>
        <taxon>Vanrija</taxon>
    </lineage>
</organism>
<feature type="region of interest" description="Disordered" evidence="6">
    <location>
        <begin position="30"/>
        <end position="52"/>
    </location>
</feature>
<feature type="region of interest" description="Disordered" evidence="6">
    <location>
        <begin position="298"/>
        <end position="321"/>
    </location>
</feature>
<keyword evidence="5" id="KW-0539">Nucleus</keyword>
<feature type="region of interest" description="Disordered" evidence="6">
    <location>
        <begin position="261"/>
        <end position="286"/>
    </location>
</feature>
<dbReference type="InterPro" id="IPR008978">
    <property type="entry name" value="HSP20-like_chaperone"/>
</dbReference>
<dbReference type="PANTHER" id="PTHR21664:SF1">
    <property type="entry name" value="NUDC DOMAIN-CONTAINING PROTEIN 1"/>
    <property type="match status" value="1"/>
</dbReference>
<evidence type="ECO:0000259" key="7">
    <source>
        <dbReference type="PROSITE" id="PS51203"/>
    </source>
</evidence>
<dbReference type="GeneID" id="87812236"/>
<protein>
    <recommendedName>
        <fullName evidence="3">NudC domain-containing protein 1</fullName>
    </recommendedName>
</protein>
<feature type="compositionally biased region" description="Acidic residues" evidence="6">
    <location>
        <begin position="310"/>
        <end position="320"/>
    </location>
</feature>
<dbReference type="InterPro" id="IPR007052">
    <property type="entry name" value="CS_dom"/>
</dbReference>
<evidence type="ECO:0000313" key="9">
    <source>
        <dbReference type="Proteomes" id="UP000827549"/>
    </source>
</evidence>
<dbReference type="CDD" id="cd06467">
    <property type="entry name" value="p23_NUDC_like"/>
    <property type="match status" value="1"/>
</dbReference>
<gene>
    <name evidence="8" type="primary">nudcd1</name>
    <name evidence="8" type="ORF">LOC62_07G009073</name>
</gene>
<evidence type="ECO:0000256" key="1">
    <source>
        <dbReference type="ARBA" id="ARBA00004123"/>
    </source>
</evidence>
<evidence type="ECO:0000256" key="6">
    <source>
        <dbReference type="SAM" id="MobiDB-lite"/>
    </source>
</evidence>
<dbReference type="Pfam" id="PF04969">
    <property type="entry name" value="CS"/>
    <property type="match status" value="1"/>
</dbReference>